<reference evidence="7 8" key="2">
    <citation type="submission" date="2018-11" db="EMBL/GenBank/DDBJ databases">
        <authorList>
            <consortium name="Pathogen Informatics"/>
        </authorList>
    </citation>
    <scope>NUCLEOTIDE SEQUENCE [LARGE SCALE GENOMIC DNA]</scope>
</reference>
<keyword evidence="3" id="KW-0677">Repeat</keyword>
<accession>A0A0N4TLH5</accession>
<gene>
    <name evidence="7" type="ORF">BPAG_LOCUS9200</name>
</gene>
<keyword evidence="4" id="KW-0106">Calcium</keyword>
<proteinExistence type="predicted"/>
<evidence type="ECO:0000259" key="6">
    <source>
        <dbReference type="PROSITE" id="PS50222"/>
    </source>
</evidence>
<protein>
    <submittedName>
        <fullName evidence="9">EF-hand domain-containing protein</fullName>
    </submittedName>
</protein>
<evidence type="ECO:0000256" key="2">
    <source>
        <dbReference type="ARBA" id="ARBA00022723"/>
    </source>
</evidence>
<dbReference type="InterPro" id="IPR011992">
    <property type="entry name" value="EF-hand-dom_pair"/>
</dbReference>
<dbReference type="InterPro" id="IPR002048">
    <property type="entry name" value="EF_hand_dom"/>
</dbReference>
<keyword evidence="8" id="KW-1185">Reference proteome</keyword>
<name>A0A0N4TLH5_BRUPA</name>
<dbReference type="Proteomes" id="UP000278627">
    <property type="component" value="Unassembled WGS sequence"/>
</dbReference>
<reference evidence="9" key="1">
    <citation type="submission" date="2017-02" db="UniProtKB">
        <authorList>
            <consortium name="WormBaseParasite"/>
        </authorList>
    </citation>
    <scope>IDENTIFICATION</scope>
</reference>
<organism evidence="9">
    <name type="scientific">Brugia pahangi</name>
    <name type="common">Filarial nematode worm</name>
    <dbReference type="NCBI Taxonomy" id="6280"/>
    <lineage>
        <taxon>Eukaryota</taxon>
        <taxon>Metazoa</taxon>
        <taxon>Ecdysozoa</taxon>
        <taxon>Nematoda</taxon>
        <taxon>Chromadorea</taxon>
        <taxon>Rhabditida</taxon>
        <taxon>Spirurina</taxon>
        <taxon>Spiruromorpha</taxon>
        <taxon>Filarioidea</taxon>
        <taxon>Onchocercidae</taxon>
        <taxon>Brugia</taxon>
    </lineage>
</organism>
<dbReference type="GO" id="GO:0098797">
    <property type="term" value="C:plasma membrane protein complex"/>
    <property type="evidence" value="ECO:0007669"/>
    <property type="project" value="TreeGrafter"/>
</dbReference>
<dbReference type="EMBL" id="UZAD01013149">
    <property type="protein sequence ID" value="VDN90386.1"/>
    <property type="molecule type" value="Genomic_DNA"/>
</dbReference>
<dbReference type="InterPro" id="IPR018247">
    <property type="entry name" value="EF_Hand_1_Ca_BS"/>
</dbReference>
<dbReference type="PROSITE" id="PS00018">
    <property type="entry name" value="EF_HAND_1"/>
    <property type="match status" value="1"/>
</dbReference>
<evidence type="ECO:0000313" key="9">
    <source>
        <dbReference type="WBParaSite" id="BPAG_0000923801-mRNA-1"/>
    </source>
</evidence>
<feature type="domain" description="EF-hand" evidence="6">
    <location>
        <begin position="346"/>
        <end position="381"/>
    </location>
</feature>
<dbReference type="PANTHER" id="PTHR46819">
    <property type="entry name" value="EF-HAND CALCIUM-BINDING DOMAIN-CONTAINING PROTEIN 7"/>
    <property type="match status" value="1"/>
</dbReference>
<dbReference type="GO" id="GO:0005509">
    <property type="term" value="F:calcium ion binding"/>
    <property type="evidence" value="ECO:0007669"/>
    <property type="project" value="InterPro"/>
</dbReference>
<evidence type="ECO:0000256" key="1">
    <source>
        <dbReference type="ARBA" id="ARBA00004370"/>
    </source>
</evidence>
<evidence type="ECO:0000256" key="4">
    <source>
        <dbReference type="ARBA" id="ARBA00022837"/>
    </source>
</evidence>
<dbReference type="SUPFAM" id="SSF47473">
    <property type="entry name" value="EF-hand"/>
    <property type="match status" value="1"/>
</dbReference>
<dbReference type="STRING" id="6280.A0A0N4TLH5"/>
<dbReference type="GO" id="GO:1903569">
    <property type="term" value="P:positive regulation of protein localization to ciliary membrane"/>
    <property type="evidence" value="ECO:0007669"/>
    <property type="project" value="TreeGrafter"/>
</dbReference>
<evidence type="ECO:0000313" key="7">
    <source>
        <dbReference type="EMBL" id="VDN90386.1"/>
    </source>
</evidence>
<dbReference type="PROSITE" id="PS50222">
    <property type="entry name" value="EF_HAND_2"/>
    <property type="match status" value="1"/>
</dbReference>
<keyword evidence="5" id="KW-0472">Membrane</keyword>
<evidence type="ECO:0000256" key="5">
    <source>
        <dbReference type="ARBA" id="ARBA00023136"/>
    </source>
</evidence>
<comment type="subcellular location">
    <subcellularLocation>
        <location evidence="1">Membrane</location>
    </subcellularLocation>
</comment>
<evidence type="ECO:0000313" key="8">
    <source>
        <dbReference type="Proteomes" id="UP000278627"/>
    </source>
</evidence>
<dbReference type="WBParaSite" id="BPAG_0000923801-mRNA-1">
    <property type="protein sequence ID" value="BPAG_0000923801-mRNA-1"/>
    <property type="gene ID" value="BPAG_0000923801"/>
</dbReference>
<keyword evidence="2" id="KW-0479">Metal-binding</keyword>
<evidence type="ECO:0000256" key="3">
    <source>
        <dbReference type="ARBA" id="ARBA00022737"/>
    </source>
</evidence>
<dbReference type="AlphaFoldDB" id="A0A0N4TLH5"/>
<sequence>MQSNAKRRFVDAYLNEVGDMRNTVSRLQLYEIAIAAGKDLLISDLGPTDCYQFDKAYEVFEQLPATNFLEIMKRSSNCTDEIEWNQQFIELKELANSLNEKSKNVRENCAFKRLYQIDKKQILTKLIISNRYPKEIVEELNVDEINVALHFLESFANYGKIDCKKVKLFGEFEKTRNRLLDVVAQQFISKQVAIPKKFTGLKELQCRLPESVKLQQLNGLTPMFSSQVTRRAFRVMNDDDRILNYHLILNQSQIVFIMCELVTSNDQPVDRNYKNDIYVILYDTVEERVITLTTKILENKYLSEECLLKAGEYIISVQSSHCLEKVMNSTSYEMKLLDSNGKLTKHFKMALMNMFDLFDFDENGKLSREEFDIYNTLASDEHVLDQEWEILCQNFGAEDGELLLNSFVALHQVEADNDPSLEDTWMTLMCVGYNEQLDLINNCLCAFTIFSESIVYMGRVELREPTTNENVALADYFWRNGQEVGGDVDVRIWKCDYFAVCIAGPMKLPYAMNLYYGNSKNVLVKELTDLRRIPLKFIKPKILLQAIATESDWSLTFTVETTI</sequence>
<dbReference type="Gene3D" id="1.10.238.10">
    <property type="entry name" value="EF-hand"/>
    <property type="match status" value="1"/>
</dbReference>
<dbReference type="PANTHER" id="PTHR46819:SF1">
    <property type="entry name" value="EF-HAND CALCIUM-BINDING DOMAIN-CONTAINING PROTEIN 7"/>
    <property type="match status" value="1"/>
</dbReference>
<dbReference type="InterPro" id="IPR052266">
    <property type="entry name" value="Miro-EF-hand_domain"/>
</dbReference>
<dbReference type="GO" id="GO:0060170">
    <property type="term" value="C:ciliary membrane"/>
    <property type="evidence" value="ECO:0007669"/>
    <property type="project" value="TreeGrafter"/>
</dbReference>